<name>A0ABS7VHK3_9HYPH</name>
<protein>
    <submittedName>
        <fullName evidence="1">Transporter</fullName>
    </submittedName>
</protein>
<accession>A0ABS7VHK3</accession>
<dbReference type="InterPro" id="IPR025737">
    <property type="entry name" value="FApF"/>
</dbReference>
<keyword evidence="2" id="KW-1185">Reference proteome</keyword>
<proteinExistence type="predicted"/>
<gene>
    <name evidence="1" type="ORF">K9B37_01560</name>
</gene>
<evidence type="ECO:0000313" key="1">
    <source>
        <dbReference type="EMBL" id="MBZ6074984.1"/>
    </source>
</evidence>
<dbReference type="Proteomes" id="UP000704176">
    <property type="component" value="Unassembled WGS sequence"/>
</dbReference>
<evidence type="ECO:0000313" key="2">
    <source>
        <dbReference type="Proteomes" id="UP000704176"/>
    </source>
</evidence>
<sequence length="340" mass="35700">MPRLERLRYLTATGLGLTILTMIAPMDPVCATEGGASLYLPGFHGAGAALVPPPGFYFENDFYMYSGELSSGRRIQIGGAVLSDVRAEARANFVTGTWVTPLEIFGGSLAFGVSVPFGVPRVSAGVVIAAPRLERAFSFSQRDATFNLGDPIATALVGWHVGNFHWAISGSVNIPSGAYQDGQLSNLSFNRWIGDVSGSFTWLDPTLGLDISGVVGFEINGANPDTDYNSGNAFHVDLSITKNLTKEFSLGVLAGYYHQVSGDDGQGVSVGPYKGRVLAVGATAGYNFAVAGTPVTARIKVLREVDVENRPQGTIGLFTVAFPLGGSAAPAAPKPVTAKY</sequence>
<reference evidence="1 2" key="1">
    <citation type="submission" date="2021-09" db="EMBL/GenBank/DDBJ databases">
        <title>The complete genome sequence of a new microorganism.</title>
        <authorList>
            <person name="Zi Z."/>
        </authorList>
    </citation>
    <scope>NUCLEOTIDE SEQUENCE [LARGE SCALE GENOMIC DNA]</scope>
    <source>
        <strain evidence="1 2">WGZ8</strain>
    </source>
</reference>
<organism evidence="1 2">
    <name type="scientific">Microvirga puerhi</name>
    <dbReference type="NCBI Taxonomy" id="2876078"/>
    <lineage>
        <taxon>Bacteria</taxon>
        <taxon>Pseudomonadati</taxon>
        <taxon>Pseudomonadota</taxon>
        <taxon>Alphaproteobacteria</taxon>
        <taxon>Hyphomicrobiales</taxon>
        <taxon>Methylobacteriaceae</taxon>
        <taxon>Microvirga</taxon>
    </lineage>
</organism>
<comment type="caution">
    <text evidence="1">The sequence shown here is derived from an EMBL/GenBank/DDBJ whole genome shotgun (WGS) entry which is preliminary data.</text>
</comment>
<dbReference type="Pfam" id="PF13557">
    <property type="entry name" value="Phenol_MetA_deg"/>
    <property type="match status" value="1"/>
</dbReference>
<dbReference type="EMBL" id="JAIRBM010000001">
    <property type="protein sequence ID" value="MBZ6074984.1"/>
    <property type="molecule type" value="Genomic_DNA"/>
</dbReference>
<dbReference type="RefSeq" id="WP_224311029.1">
    <property type="nucleotide sequence ID" value="NZ_JAIRBM010000001.1"/>
</dbReference>